<accession>A0A1B8R6N8</accession>
<protein>
    <submittedName>
        <fullName evidence="1">Uncharacterized protein</fullName>
    </submittedName>
</protein>
<dbReference type="RefSeq" id="WP_065277402.1">
    <property type="nucleotide sequence ID" value="NZ_MAMO01000149.1"/>
</dbReference>
<evidence type="ECO:0000313" key="1">
    <source>
        <dbReference type="EMBL" id="AOO92639.1"/>
    </source>
</evidence>
<reference evidence="1" key="1">
    <citation type="journal article" date="2015" name="BMC Genomics">
        <title>Transcriptome profiling of a Rhizobium leguminosarum bv. trifolii rosR mutant reveals the role of the transcriptional regulator RosR in motility, synthesis of cell-surface components, and other cellular processes.</title>
        <authorList>
            <person name="Rachwal K."/>
            <person name="Matczynska E."/>
            <person name="Janczarek M."/>
        </authorList>
    </citation>
    <scope>NUCLEOTIDE SEQUENCE</scope>
    <source>
        <strain evidence="1">Rt24.2</strain>
    </source>
</reference>
<sequence>MAEPTGLRWRDEIYRQLAKSGSVDIGAVYPPRAPGRLWRWRVWVTESGTKADGTELREDAARRRVEERFQDFLAATGLAPKGQQE</sequence>
<reference evidence="1" key="2">
    <citation type="journal article" date="2016" name="Front. Microbiol.">
        <title>The Regulatory Protein RosR Affects Rhizobium leguminosarum bv. trifolii Protein Profiles, Cell Surface Properties, and Symbiosis with Clover.</title>
        <authorList>
            <person name="Rachwal K."/>
            <person name="Boguszewska A."/>
            <person name="Kopcinska J."/>
            <person name="Karas M."/>
            <person name="Tchorzewski M."/>
            <person name="Janczarek M."/>
        </authorList>
    </citation>
    <scope>NUCLEOTIDE SEQUENCE</scope>
    <source>
        <strain evidence="1">Rt24.2</strain>
    </source>
</reference>
<name>A0A1B8R6N8_RHILT</name>
<organism evidence="1">
    <name type="scientific">Rhizobium leguminosarum bv. trifolii</name>
    <dbReference type="NCBI Taxonomy" id="386"/>
    <lineage>
        <taxon>Bacteria</taxon>
        <taxon>Pseudomonadati</taxon>
        <taxon>Pseudomonadota</taxon>
        <taxon>Alphaproteobacteria</taxon>
        <taxon>Hyphomicrobiales</taxon>
        <taxon>Rhizobiaceae</taxon>
        <taxon>Rhizobium/Agrobacterium group</taxon>
        <taxon>Rhizobium</taxon>
    </lineage>
</organism>
<proteinExistence type="predicted"/>
<dbReference type="EMBL" id="KX490275">
    <property type="protein sequence ID" value="AOO92639.1"/>
    <property type="molecule type" value="Genomic_DNA"/>
</dbReference>
<dbReference type="AlphaFoldDB" id="A0A1B8R6N8"/>